<comment type="caution">
    <text evidence="2">The sequence shown here is derived from an EMBL/GenBank/DDBJ whole genome shotgun (WGS) entry which is preliminary data.</text>
</comment>
<reference evidence="2 3" key="1">
    <citation type="submission" date="2020-02" db="EMBL/GenBank/DDBJ databases">
        <title>Streptomyces malaysiensis DSM14702 (JHCC583434, PFL_A843) Genome sequencing and assembly.</title>
        <authorList>
            <person name="Samborskyy M."/>
        </authorList>
    </citation>
    <scope>NUCLEOTIDE SEQUENCE [LARGE SCALE GENOMIC DNA]</scope>
    <source>
        <strain evidence="2 3">DSM 14702</strain>
    </source>
</reference>
<evidence type="ECO:0000313" key="3">
    <source>
        <dbReference type="Proteomes" id="UP000536624"/>
    </source>
</evidence>
<gene>
    <name evidence="2" type="ORF">SMALB_0115</name>
</gene>
<dbReference type="AlphaFoldDB" id="A0A7X6ATK3"/>
<proteinExistence type="predicted"/>
<accession>A0A7X6ATK3</accession>
<evidence type="ECO:0000256" key="1">
    <source>
        <dbReference type="SAM" id="MobiDB-lite"/>
    </source>
</evidence>
<feature type="compositionally biased region" description="Basic residues" evidence="1">
    <location>
        <begin position="57"/>
        <end position="66"/>
    </location>
</feature>
<dbReference type="EMBL" id="JAALLH010000001">
    <property type="protein sequence ID" value="NIY62214.1"/>
    <property type="molecule type" value="Genomic_DNA"/>
</dbReference>
<feature type="compositionally biased region" description="Basic residues" evidence="1">
    <location>
        <begin position="1"/>
        <end position="15"/>
    </location>
</feature>
<organism evidence="2 3">
    <name type="scientific">Streptomyces malaysiensis</name>
    <dbReference type="NCBI Taxonomy" id="92644"/>
    <lineage>
        <taxon>Bacteria</taxon>
        <taxon>Bacillati</taxon>
        <taxon>Actinomycetota</taxon>
        <taxon>Actinomycetes</taxon>
        <taxon>Kitasatosporales</taxon>
        <taxon>Streptomycetaceae</taxon>
        <taxon>Streptomyces</taxon>
        <taxon>Streptomyces violaceusniger group</taxon>
    </lineage>
</organism>
<evidence type="ECO:0000313" key="2">
    <source>
        <dbReference type="EMBL" id="NIY62214.1"/>
    </source>
</evidence>
<feature type="region of interest" description="Disordered" evidence="1">
    <location>
        <begin position="135"/>
        <end position="163"/>
    </location>
</feature>
<protein>
    <submittedName>
        <fullName evidence="2">Uncharacterized protein</fullName>
    </submittedName>
</protein>
<feature type="region of interest" description="Disordered" evidence="1">
    <location>
        <begin position="1"/>
        <end position="26"/>
    </location>
</feature>
<feature type="region of interest" description="Disordered" evidence="1">
    <location>
        <begin position="49"/>
        <end position="86"/>
    </location>
</feature>
<dbReference type="Proteomes" id="UP000536624">
    <property type="component" value="Unassembled WGS sequence"/>
</dbReference>
<name>A0A7X6ATK3_STRMQ</name>
<sequence>MARLRRQRMPGRRRGWVSERRPPPVAPPSAACWGVLLVRPCPLGGPGVPAVGNGPKARGRHKRSRRSSAALATARWPDPRGSVPSGPTAVTAAVWVRHHVMAHLPHSVQGASAVWCEKAASRDASGGFQNRARTYVTASAASRKRSIPSSSHSIETGREGRWR</sequence>